<evidence type="ECO:0000259" key="2">
    <source>
        <dbReference type="PROSITE" id="PS51898"/>
    </source>
</evidence>
<evidence type="ECO:0000256" key="1">
    <source>
        <dbReference type="ARBA" id="ARBA00023172"/>
    </source>
</evidence>
<dbReference type="GO" id="GO:0003677">
    <property type="term" value="F:DNA binding"/>
    <property type="evidence" value="ECO:0007669"/>
    <property type="project" value="InterPro"/>
</dbReference>
<dbReference type="InterPro" id="IPR013762">
    <property type="entry name" value="Integrase-like_cat_sf"/>
</dbReference>
<dbReference type="Gene3D" id="1.10.443.10">
    <property type="entry name" value="Intergrase catalytic core"/>
    <property type="match status" value="1"/>
</dbReference>
<gene>
    <name evidence="3" type="ORF">HQN59_23155</name>
</gene>
<dbReference type="RefSeq" id="WP_176071509.1">
    <property type="nucleotide sequence ID" value="NZ_JABWMJ010000015.1"/>
</dbReference>
<dbReference type="CDD" id="cd00397">
    <property type="entry name" value="DNA_BRE_C"/>
    <property type="match status" value="1"/>
</dbReference>
<dbReference type="Gene3D" id="1.10.10.10">
    <property type="entry name" value="Winged helix-like DNA-binding domain superfamily/Winged helix DNA-binding domain"/>
    <property type="match status" value="1"/>
</dbReference>
<dbReference type="PROSITE" id="PS51898">
    <property type="entry name" value="TYR_RECOMBINASE"/>
    <property type="match status" value="1"/>
</dbReference>
<accession>A0A7Y6NT10</accession>
<name>A0A7Y6NT10_9BURK</name>
<keyword evidence="4" id="KW-1185">Reference proteome</keyword>
<evidence type="ECO:0000313" key="4">
    <source>
        <dbReference type="Proteomes" id="UP000529637"/>
    </source>
</evidence>
<dbReference type="Proteomes" id="UP000529637">
    <property type="component" value="Unassembled WGS sequence"/>
</dbReference>
<proteinExistence type="predicted"/>
<dbReference type="EMBL" id="JABWMJ010000015">
    <property type="protein sequence ID" value="NUZ08647.1"/>
    <property type="molecule type" value="Genomic_DNA"/>
</dbReference>
<evidence type="ECO:0000313" key="3">
    <source>
        <dbReference type="EMBL" id="NUZ08647.1"/>
    </source>
</evidence>
<dbReference type="GO" id="GO:0015074">
    <property type="term" value="P:DNA integration"/>
    <property type="evidence" value="ECO:0007669"/>
    <property type="project" value="InterPro"/>
</dbReference>
<dbReference type="SUPFAM" id="SSF46894">
    <property type="entry name" value="C-terminal effector domain of the bipartite response regulators"/>
    <property type="match status" value="1"/>
</dbReference>
<comment type="caution">
    <text evidence="3">The sequence shown here is derived from an EMBL/GenBank/DDBJ whole genome shotgun (WGS) entry which is preliminary data.</text>
</comment>
<keyword evidence="1" id="KW-0233">DNA recombination</keyword>
<dbReference type="AlphaFoldDB" id="A0A7Y6NT10"/>
<dbReference type="GO" id="GO:0006310">
    <property type="term" value="P:DNA recombination"/>
    <property type="evidence" value="ECO:0007669"/>
    <property type="project" value="UniProtKB-KW"/>
</dbReference>
<dbReference type="InterPro" id="IPR002104">
    <property type="entry name" value="Integrase_catalytic"/>
</dbReference>
<dbReference type="GO" id="GO:0006355">
    <property type="term" value="P:regulation of DNA-templated transcription"/>
    <property type="evidence" value="ECO:0007669"/>
    <property type="project" value="InterPro"/>
</dbReference>
<dbReference type="InterPro" id="IPR036388">
    <property type="entry name" value="WH-like_DNA-bd_sf"/>
</dbReference>
<sequence length="295" mass="32948">MHLLASVVEEGRTYKEVAADLGVARSTVERRIKGLLRRLHLSNALGSVRADYLDSLPAIRQERETIMAAARAYDEDKLPPPCHVVLDAEEVAAGARRLRASCRSANRDIALIYTLLCTGLKTMELARLQVGDYLDEQGNVRRRSMLRAGAASNGLERPLFFVSAKAVESIDTYLEERIRRRLGVGVPNRFRGLDPTSRLFLTEAGNPFQVKPRSATDSRLTSKYLQATLRLAFARAGWIGMTAQQVRRQVAVAMERHGADRTQLQELLGLRSSRQVHRLTSLPPVPLEEIARELV</sequence>
<organism evidence="3 4">
    <name type="scientific">Piscinibacter koreensis</name>
    <dbReference type="NCBI Taxonomy" id="2742824"/>
    <lineage>
        <taxon>Bacteria</taxon>
        <taxon>Pseudomonadati</taxon>
        <taxon>Pseudomonadota</taxon>
        <taxon>Betaproteobacteria</taxon>
        <taxon>Burkholderiales</taxon>
        <taxon>Sphaerotilaceae</taxon>
        <taxon>Piscinibacter</taxon>
    </lineage>
</organism>
<protein>
    <submittedName>
        <fullName evidence="3">Tyrosine-type recombinase/integrase</fullName>
    </submittedName>
</protein>
<dbReference type="SUPFAM" id="SSF56349">
    <property type="entry name" value="DNA breaking-rejoining enzymes"/>
    <property type="match status" value="1"/>
</dbReference>
<dbReference type="InterPro" id="IPR016032">
    <property type="entry name" value="Sig_transdc_resp-reg_C-effctor"/>
</dbReference>
<dbReference type="InterPro" id="IPR011010">
    <property type="entry name" value="DNA_brk_join_enz"/>
</dbReference>
<feature type="domain" description="Tyr recombinase" evidence="2">
    <location>
        <begin position="77"/>
        <end position="295"/>
    </location>
</feature>
<reference evidence="3 4" key="1">
    <citation type="submission" date="2020-06" db="EMBL/GenBank/DDBJ databases">
        <title>Schlegella sp. ID0723 isolated from air conditioner.</title>
        <authorList>
            <person name="Kim D.Y."/>
            <person name="Kim D.-U."/>
        </authorList>
    </citation>
    <scope>NUCLEOTIDE SEQUENCE [LARGE SCALE GENOMIC DNA]</scope>
    <source>
        <strain evidence="3 4">ID0723</strain>
    </source>
</reference>